<feature type="compositionally biased region" description="Basic and acidic residues" evidence="11">
    <location>
        <begin position="1"/>
        <end position="29"/>
    </location>
</feature>
<keyword evidence="10" id="KW-0234">DNA repair</keyword>
<feature type="binding site" evidence="8">
    <location>
        <position position="87"/>
    </location>
    <ligand>
        <name>Mg(2+)</name>
        <dbReference type="ChEBI" id="CHEBI:18420"/>
        <label>1</label>
    </ligand>
</feature>
<accession>A0A6S7FI17</accession>
<feature type="binding site" evidence="8">
    <location>
        <position position="58"/>
    </location>
    <ligand>
        <name>Mg(2+)</name>
        <dbReference type="ChEBI" id="CHEBI:18420"/>
        <label>1</label>
    </ligand>
</feature>
<evidence type="ECO:0000313" key="13">
    <source>
        <dbReference type="Proteomes" id="UP001152795"/>
    </source>
</evidence>
<dbReference type="Gene3D" id="3.60.10.10">
    <property type="entry name" value="Endonuclease/exonuclease/phosphatase"/>
    <property type="match status" value="1"/>
</dbReference>
<comment type="caution">
    <text evidence="12">The sequence shown here is derived from an EMBL/GenBank/DDBJ whole genome shotgun (WGS) entry which is preliminary data.</text>
</comment>
<organism evidence="12 13">
    <name type="scientific">Paramuricea clavata</name>
    <name type="common">Red gorgonian</name>
    <name type="synonym">Violescent sea-whip</name>
    <dbReference type="NCBI Taxonomy" id="317549"/>
    <lineage>
        <taxon>Eukaryota</taxon>
        <taxon>Metazoa</taxon>
        <taxon>Cnidaria</taxon>
        <taxon>Anthozoa</taxon>
        <taxon>Octocorallia</taxon>
        <taxon>Malacalcyonacea</taxon>
        <taxon>Plexauridae</taxon>
        <taxon>Paramuricea</taxon>
    </lineage>
</organism>
<dbReference type="EC" id="3.1.-.-" evidence="10"/>
<evidence type="ECO:0000313" key="12">
    <source>
        <dbReference type="EMBL" id="CAB3978858.1"/>
    </source>
</evidence>
<evidence type="ECO:0000256" key="4">
    <source>
        <dbReference type="ARBA" id="ARBA00022723"/>
    </source>
</evidence>
<feature type="active site" evidence="7">
    <location>
        <position position="159"/>
    </location>
</feature>
<feature type="binding site" evidence="8">
    <location>
        <position position="295"/>
    </location>
    <ligand>
        <name>Mg(2+)</name>
        <dbReference type="ChEBI" id="CHEBI:18420"/>
        <label>1</label>
    </ligand>
</feature>
<feature type="site" description="Interaction with DNA substrate" evidence="9">
    <location>
        <position position="296"/>
    </location>
</feature>
<dbReference type="GO" id="GO:0005634">
    <property type="term" value="C:nucleus"/>
    <property type="evidence" value="ECO:0007669"/>
    <property type="project" value="TreeGrafter"/>
</dbReference>
<feature type="site" description="Important for catalytic activity" evidence="9">
    <location>
        <position position="270"/>
    </location>
</feature>
<sequence length="387" mass="44700">MPRKRKTDDESKTSTKKQKVIDFSKKESSSEEEPSTSKDSYALPDVDNSWNLKISSWNINGLKAWIQKSDSLKYVRKEDPDIFCLQETKCDESNLPKEASFPGYYCYWANSETKGYSGVGLFSKKKPKNITYGIGVSEHDKEGRVITAEYEKFFLVTSYIPNSGQGLKRLDYRQTWDKDFRDYLNKLDKTKPVVLCGDLNVAHKEIDLTNPKTNTKTAGFTKEERANFTELLDQGYVDTYRHFYPERTDQYSFWSYRGNARGKNIGWRLDYFVASERFMDNVAHSFIRDNIMGSDHAPVVLLLSLPAEAGGTLYQLSQVRARKTPRKTQEQLNSNNMTFEVHPVIHCFSRPFSALVRSSRCHPSAESTGREHKRDLTLLRRVSKYIK</sequence>
<dbReference type="Proteomes" id="UP001152795">
    <property type="component" value="Unassembled WGS sequence"/>
</dbReference>
<dbReference type="InterPro" id="IPR020847">
    <property type="entry name" value="AP_endonuclease_F1_BS"/>
</dbReference>
<feature type="active site" description="Proton acceptor" evidence="7">
    <location>
        <position position="296"/>
    </location>
</feature>
<keyword evidence="8" id="KW-0464">Manganese</keyword>
<keyword evidence="12" id="KW-0456">Lyase</keyword>
<dbReference type="InterPro" id="IPR004808">
    <property type="entry name" value="AP_endonuc_1"/>
</dbReference>
<name>A0A6S7FI17_PARCT</name>
<feature type="active site" description="Proton donor/acceptor" evidence="7">
    <location>
        <position position="198"/>
    </location>
</feature>
<dbReference type="GO" id="GO:0016829">
    <property type="term" value="F:lyase activity"/>
    <property type="evidence" value="ECO:0007669"/>
    <property type="project" value="UniProtKB-KW"/>
</dbReference>
<feature type="binding site" evidence="8">
    <location>
        <position position="200"/>
    </location>
    <ligand>
        <name>Mg(2+)</name>
        <dbReference type="ChEBI" id="CHEBI:18420"/>
        <label>1</label>
    </ligand>
</feature>
<keyword evidence="5" id="KW-0378">Hydrolase</keyword>
<dbReference type="OrthoDB" id="498125at2759"/>
<feature type="site" description="Transition state stabilizer" evidence="9">
    <location>
        <position position="200"/>
    </location>
</feature>
<comment type="similarity">
    <text evidence="3 10">Belongs to the DNA repair enzymes AP/ExoA family.</text>
</comment>
<evidence type="ECO:0000256" key="3">
    <source>
        <dbReference type="ARBA" id="ARBA00007092"/>
    </source>
</evidence>
<dbReference type="FunFam" id="3.60.10.10:FF:000226">
    <property type="entry name" value="DNA-(apurinic or apyrimidinic site) lyase"/>
    <property type="match status" value="1"/>
</dbReference>
<dbReference type="GO" id="GO:0008311">
    <property type="term" value="F:double-stranded DNA 3'-5' DNA exonuclease activity"/>
    <property type="evidence" value="ECO:0007669"/>
    <property type="project" value="UniProtKB-EC"/>
</dbReference>
<dbReference type="GO" id="GO:0006284">
    <property type="term" value="P:base-excision repair"/>
    <property type="evidence" value="ECO:0007669"/>
    <property type="project" value="TreeGrafter"/>
</dbReference>
<evidence type="ECO:0000256" key="9">
    <source>
        <dbReference type="PIRSR" id="PIRSR604808-3"/>
    </source>
</evidence>
<comment type="cofactor">
    <cofactor evidence="8 10">
        <name>Mg(2+)</name>
        <dbReference type="ChEBI" id="CHEBI:18420"/>
    </cofactor>
    <cofactor evidence="8 10">
        <name>Mn(2+)</name>
        <dbReference type="ChEBI" id="CHEBI:29035"/>
    </cofactor>
    <text evidence="8 10">Probably binds two magnesium or manganese ions per subunit.</text>
</comment>
<dbReference type="PANTHER" id="PTHR22748:SF6">
    <property type="entry name" value="DNA-(APURINIC OR APYRIMIDINIC SITE) ENDONUCLEASE"/>
    <property type="match status" value="1"/>
</dbReference>
<dbReference type="SUPFAM" id="SSF56219">
    <property type="entry name" value="DNase I-like"/>
    <property type="match status" value="1"/>
</dbReference>
<dbReference type="GO" id="GO:0046872">
    <property type="term" value="F:metal ion binding"/>
    <property type="evidence" value="ECO:0007669"/>
    <property type="project" value="UniProtKB-KW"/>
</dbReference>
<dbReference type="GO" id="GO:0003677">
    <property type="term" value="F:DNA binding"/>
    <property type="evidence" value="ECO:0007669"/>
    <property type="project" value="InterPro"/>
</dbReference>
<dbReference type="NCBIfam" id="TIGR00633">
    <property type="entry name" value="xth"/>
    <property type="match status" value="1"/>
</dbReference>
<evidence type="ECO:0000256" key="8">
    <source>
        <dbReference type="PIRSR" id="PIRSR604808-2"/>
    </source>
</evidence>
<protein>
    <recommendedName>
        <fullName evidence="10">DNA-(apurinic or apyrimidinic site) endonuclease</fullName>
        <ecNumber evidence="10">3.1.-.-</ecNumber>
    </recommendedName>
</protein>
<dbReference type="PROSITE" id="PS51435">
    <property type="entry name" value="AP_NUCLEASE_F1_4"/>
    <property type="match status" value="1"/>
</dbReference>
<dbReference type="PROSITE" id="PS00726">
    <property type="entry name" value="AP_NUCLEASE_F1_1"/>
    <property type="match status" value="1"/>
</dbReference>
<evidence type="ECO:0000256" key="11">
    <source>
        <dbReference type="SAM" id="MobiDB-lite"/>
    </source>
</evidence>
<evidence type="ECO:0000256" key="2">
    <source>
        <dbReference type="ARBA" id="ARBA00001936"/>
    </source>
</evidence>
<evidence type="ECO:0000256" key="1">
    <source>
        <dbReference type="ARBA" id="ARBA00000493"/>
    </source>
</evidence>
<dbReference type="InterPro" id="IPR005135">
    <property type="entry name" value="Endo/exonuclease/phosphatase"/>
</dbReference>
<dbReference type="CDD" id="cd09087">
    <property type="entry name" value="Ape1-like_AP-endo"/>
    <property type="match status" value="1"/>
</dbReference>
<comment type="cofactor">
    <cofactor evidence="2">
        <name>Mn(2+)</name>
        <dbReference type="ChEBI" id="CHEBI:29035"/>
    </cofactor>
</comment>
<dbReference type="GO" id="GO:0003906">
    <property type="term" value="F:DNA-(apurinic or apyrimidinic site) endonuclease activity"/>
    <property type="evidence" value="ECO:0007669"/>
    <property type="project" value="TreeGrafter"/>
</dbReference>
<evidence type="ECO:0000256" key="6">
    <source>
        <dbReference type="ARBA" id="ARBA00022842"/>
    </source>
</evidence>
<proteinExistence type="inferred from homology"/>
<keyword evidence="13" id="KW-1185">Reference proteome</keyword>
<dbReference type="InterPro" id="IPR036691">
    <property type="entry name" value="Endo/exonu/phosph_ase_sf"/>
</dbReference>
<keyword evidence="10" id="KW-0227">DNA damage</keyword>
<feature type="binding site" evidence="8">
    <location>
        <position position="198"/>
    </location>
    <ligand>
        <name>Mg(2+)</name>
        <dbReference type="ChEBI" id="CHEBI:18420"/>
        <label>1</label>
    </ligand>
</feature>
<gene>
    <name evidence="12" type="ORF">PACLA_8A030760</name>
</gene>
<reference evidence="12" key="1">
    <citation type="submission" date="2020-04" db="EMBL/GenBank/DDBJ databases">
        <authorList>
            <person name="Alioto T."/>
            <person name="Alioto T."/>
            <person name="Gomez Garrido J."/>
        </authorList>
    </citation>
    <scope>NUCLEOTIDE SEQUENCE</scope>
    <source>
        <strain evidence="12">A484AB</strain>
    </source>
</reference>
<feature type="region of interest" description="Disordered" evidence="11">
    <location>
        <begin position="1"/>
        <end position="41"/>
    </location>
</feature>
<dbReference type="EMBL" id="CACRXK020000147">
    <property type="protein sequence ID" value="CAB3978858.1"/>
    <property type="molecule type" value="Genomic_DNA"/>
</dbReference>
<dbReference type="PANTHER" id="PTHR22748">
    <property type="entry name" value="AP ENDONUCLEASE"/>
    <property type="match status" value="1"/>
</dbReference>
<comment type="catalytic activity">
    <reaction evidence="1">
        <text>Exonucleolytic cleavage in the 3'- to 5'-direction to yield nucleoside 5'-phosphates.</text>
        <dbReference type="EC" id="3.1.11.2"/>
    </reaction>
</comment>
<evidence type="ECO:0000256" key="7">
    <source>
        <dbReference type="PIRSR" id="PIRSR604808-1"/>
    </source>
</evidence>
<evidence type="ECO:0000256" key="10">
    <source>
        <dbReference type="RuleBase" id="RU362131"/>
    </source>
</evidence>
<evidence type="ECO:0000256" key="5">
    <source>
        <dbReference type="ARBA" id="ARBA00022801"/>
    </source>
</evidence>
<feature type="binding site" evidence="8">
    <location>
        <position position="296"/>
    </location>
    <ligand>
        <name>Mg(2+)</name>
        <dbReference type="ChEBI" id="CHEBI:18420"/>
        <label>1</label>
    </ligand>
</feature>
<dbReference type="PROSITE" id="PS00727">
    <property type="entry name" value="AP_NUCLEASE_F1_2"/>
    <property type="match status" value="1"/>
</dbReference>
<keyword evidence="6 8" id="KW-0460">Magnesium</keyword>
<dbReference type="NCBIfam" id="TIGR00195">
    <property type="entry name" value="exoDNase_III"/>
    <property type="match status" value="1"/>
</dbReference>
<keyword evidence="4 8" id="KW-0479">Metal-binding</keyword>
<dbReference type="PROSITE" id="PS00728">
    <property type="entry name" value="AP_NUCLEASE_F1_3"/>
    <property type="match status" value="1"/>
</dbReference>
<dbReference type="Pfam" id="PF03372">
    <property type="entry name" value="Exo_endo_phos"/>
    <property type="match status" value="1"/>
</dbReference>
<dbReference type="GO" id="GO:0008081">
    <property type="term" value="F:phosphoric diester hydrolase activity"/>
    <property type="evidence" value="ECO:0007669"/>
    <property type="project" value="TreeGrafter"/>
</dbReference>
<dbReference type="AlphaFoldDB" id="A0A6S7FI17"/>
<dbReference type="InterPro" id="IPR020848">
    <property type="entry name" value="AP_endonuclease_F1_CS"/>
</dbReference>